<feature type="chain" id="PRO_5035875417" evidence="1">
    <location>
        <begin position="19"/>
        <end position="90"/>
    </location>
</feature>
<sequence length="90" mass="9925">MRINQVLLLLGVVLLVISSSDMVLNVASDDDGSAVVIPEACLIFFIDNKIHDRPTCYSKCLARFKDGKVYAEIDRLKGCKCIDCTLSKSD</sequence>
<keyword evidence="3" id="KW-1185">Reference proteome</keyword>
<reference evidence="2" key="1">
    <citation type="submission" date="2020-05" db="EMBL/GenBank/DDBJ databases">
        <title>WGS assembly of Panicum virgatum.</title>
        <authorList>
            <person name="Lovell J.T."/>
            <person name="Jenkins J."/>
            <person name="Shu S."/>
            <person name="Juenger T.E."/>
            <person name="Schmutz J."/>
        </authorList>
    </citation>
    <scope>NUCLEOTIDE SEQUENCE</scope>
    <source>
        <strain evidence="2">AP13</strain>
    </source>
</reference>
<organism evidence="2 3">
    <name type="scientific">Panicum virgatum</name>
    <name type="common">Blackwell switchgrass</name>
    <dbReference type="NCBI Taxonomy" id="38727"/>
    <lineage>
        <taxon>Eukaryota</taxon>
        <taxon>Viridiplantae</taxon>
        <taxon>Streptophyta</taxon>
        <taxon>Embryophyta</taxon>
        <taxon>Tracheophyta</taxon>
        <taxon>Spermatophyta</taxon>
        <taxon>Magnoliopsida</taxon>
        <taxon>Liliopsida</taxon>
        <taxon>Poales</taxon>
        <taxon>Poaceae</taxon>
        <taxon>PACMAD clade</taxon>
        <taxon>Panicoideae</taxon>
        <taxon>Panicodae</taxon>
        <taxon>Paniceae</taxon>
        <taxon>Panicinae</taxon>
        <taxon>Panicum</taxon>
        <taxon>Panicum sect. Hiantes</taxon>
    </lineage>
</organism>
<feature type="signal peptide" evidence="1">
    <location>
        <begin position="1"/>
        <end position="18"/>
    </location>
</feature>
<gene>
    <name evidence="2" type="ORF">PVAP13_4KG120100</name>
</gene>
<keyword evidence="1" id="KW-0732">Signal</keyword>
<evidence type="ECO:0000313" key="2">
    <source>
        <dbReference type="EMBL" id="KAG2610989.1"/>
    </source>
</evidence>
<evidence type="ECO:0000313" key="3">
    <source>
        <dbReference type="Proteomes" id="UP000823388"/>
    </source>
</evidence>
<protein>
    <submittedName>
        <fullName evidence="2">Uncharacterized protein</fullName>
    </submittedName>
</protein>
<name>A0A8T0TT22_PANVG</name>
<accession>A0A8T0TT22</accession>
<evidence type="ECO:0000256" key="1">
    <source>
        <dbReference type="SAM" id="SignalP"/>
    </source>
</evidence>
<dbReference type="AlphaFoldDB" id="A0A8T0TT22"/>
<comment type="caution">
    <text evidence="2">The sequence shown here is derived from an EMBL/GenBank/DDBJ whole genome shotgun (WGS) entry which is preliminary data.</text>
</comment>
<dbReference type="Proteomes" id="UP000823388">
    <property type="component" value="Chromosome 4K"/>
</dbReference>
<dbReference type="EMBL" id="CM029043">
    <property type="protein sequence ID" value="KAG2610989.1"/>
    <property type="molecule type" value="Genomic_DNA"/>
</dbReference>
<proteinExistence type="predicted"/>